<dbReference type="KEGG" id="tcd:AAIA72_01495"/>
<dbReference type="RefSeq" id="WP_369601689.1">
    <property type="nucleotide sequence ID" value="NZ_CP154858.1"/>
</dbReference>
<evidence type="ECO:0000313" key="2">
    <source>
        <dbReference type="EMBL" id="XDT72685.1"/>
    </source>
</evidence>
<gene>
    <name evidence="2" type="ORF">AAIA72_01495</name>
</gene>
<name>A0AB39UWW2_9GAMM</name>
<reference evidence="2" key="1">
    <citation type="submission" date="2024-05" db="EMBL/GenBank/DDBJ databases">
        <title>Genome sequencing of novel strain.</title>
        <authorList>
            <person name="Ganbat D."/>
            <person name="Ganbat S."/>
            <person name="Lee S.-J."/>
        </authorList>
    </citation>
    <scope>NUCLEOTIDE SEQUENCE</scope>
    <source>
        <strain evidence="2">SMD15-11</strain>
    </source>
</reference>
<evidence type="ECO:0000256" key="1">
    <source>
        <dbReference type="SAM" id="SignalP"/>
    </source>
</evidence>
<feature type="signal peptide" evidence="1">
    <location>
        <begin position="1"/>
        <end position="30"/>
    </location>
</feature>
<sequence length="277" mass="31262">MTITLDLRRSIAAFLSLLLVCVLGASSAWALTPEQARPIADNLHQVRVHSYQAIRAFYNFSLAPGDKLALTEVREEINAVNSAMNTLESTEGVTEIQDALTALSAKWHEYKELLNTNVNDVVEQGYPDLRLVSDMAQRNVDMNELAAKAYREVQEKSGYNPPANVELIRQSIYLLESMATKYAARSASSASQIFQGADTEKPMDEQARLLDKNLEKLTNMKLPADLEKTLDRIQAQWAFIRGSFINYNENNVYYVVNRYSRRIVELFNEMLASLESA</sequence>
<dbReference type="EMBL" id="CP154858">
    <property type="protein sequence ID" value="XDT72685.1"/>
    <property type="molecule type" value="Genomic_DNA"/>
</dbReference>
<protein>
    <submittedName>
        <fullName evidence="2">Uncharacterized protein</fullName>
    </submittedName>
</protein>
<feature type="chain" id="PRO_5044294816" evidence="1">
    <location>
        <begin position="31"/>
        <end position="277"/>
    </location>
</feature>
<accession>A0AB39UWW2</accession>
<organism evidence="2">
    <name type="scientific">Thermohahella caldifontis</name>
    <dbReference type="NCBI Taxonomy" id="3142973"/>
    <lineage>
        <taxon>Bacteria</taxon>
        <taxon>Pseudomonadati</taxon>
        <taxon>Pseudomonadota</taxon>
        <taxon>Gammaproteobacteria</taxon>
        <taxon>Oceanospirillales</taxon>
        <taxon>Hahellaceae</taxon>
        <taxon>Thermohahella</taxon>
    </lineage>
</organism>
<keyword evidence="1" id="KW-0732">Signal</keyword>
<dbReference type="AlphaFoldDB" id="A0AB39UWW2"/>
<proteinExistence type="predicted"/>